<feature type="chain" id="PRO_5001912117" evidence="1">
    <location>
        <begin position="24"/>
        <end position="106"/>
    </location>
</feature>
<proteinExistence type="predicted"/>
<protein>
    <submittedName>
        <fullName evidence="2">Uncharacterized protein</fullName>
    </submittedName>
</protein>
<keyword evidence="3" id="KW-1185">Reference proteome</keyword>
<gene>
    <name evidence="2" type="ORF">HRUBRA_00204</name>
</gene>
<dbReference type="EMBL" id="AUVB01000010">
    <property type="protein sequence ID" value="KGE05160.1"/>
    <property type="molecule type" value="Genomic_DNA"/>
</dbReference>
<evidence type="ECO:0000313" key="3">
    <source>
        <dbReference type="Proteomes" id="UP000029640"/>
    </source>
</evidence>
<dbReference type="HOGENOM" id="CLU_2219456_0_0_6"/>
<comment type="caution">
    <text evidence="2">The sequence shown here is derived from an EMBL/GenBank/DDBJ whole genome shotgun (WGS) entry which is preliminary data.</text>
</comment>
<evidence type="ECO:0000256" key="1">
    <source>
        <dbReference type="SAM" id="SignalP"/>
    </source>
</evidence>
<feature type="signal peptide" evidence="1">
    <location>
        <begin position="1"/>
        <end position="23"/>
    </location>
</feature>
<organism evidence="2 3">
    <name type="scientific">Pseudohaliea rubra DSM 19751</name>
    <dbReference type="NCBI Taxonomy" id="1265313"/>
    <lineage>
        <taxon>Bacteria</taxon>
        <taxon>Pseudomonadati</taxon>
        <taxon>Pseudomonadota</taxon>
        <taxon>Gammaproteobacteria</taxon>
        <taxon>Cellvibrionales</taxon>
        <taxon>Halieaceae</taxon>
        <taxon>Pseudohaliea</taxon>
    </lineage>
</organism>
<evidence type="ECO:0000313" key="2">
    <source>
        <dbReference type="EMBL" id="KGE05160.1"/>
    </source>
</evidence>
<sequence>MIMKLAKPLLFSAALALAAQAQAECPQAMPATQPSIPDGTTANEGTMLSAQAAVNEYIAEGDAFLACRELHPMLHNRLRSKLIQVAAAYNRELDSYLDRSELVAGR</sequence>
<dbReference type="Proteomes" id="UP000029640">
    <property type="component" value="Unassembled WGS sequence"/>
</dbReference>
<dbReference type="AlphaFoldDB" id="A0A095VV01"/>
<keyword evidence="1" id="KW-0732">Signal</keyword>
<accession>A0A095VV01</accession>
<reference evidence="2 3" key="1">
    <citation type="journal article" date="2014" name="Genome Announc.">
        <title>Genome Sequence of Gammaproteobacterial Pseudohaliea rubra Type Strain DSM 19751, Isolated from Coastal Seawater of the Mediterranean Sea.</title>
        <authorList>
            <person name="Spring S."/>
            <person name="Fiebig A."/>
            <person name="Riedel T."/>
            <person name="Goker M."/>
            <person name="Klenk H.P."/>
        </authorList>
    </citation>
    <scope>NUCLEOTIDE SEQUENCE [LARGE SCALE GENOMIC DNA]</scope>
    <source>
        <strain evidence="2 3">DSM 19751</strain>
    </source>
</reference>
<name>A0A095VV01_9GAMM</name>